<evidence type="ECO:0000313" key="2">
    <source>
        <dbReference type="EMBL" id="CAD8085426.1"/>
    </source>
</evidence>
<organism evidence="2 3">
    <name type="scientific">Paramecium primaurelia</name>
    <dbReference type="NCBI Taxonomy" id="5886"/>
    <lineage>
        <taxon>Eukaryota</taxon>
        <taxon>Sar</taxon>
        <taxon>Alveolata</taxon>
        <taxon>Ciliophora</taxon>
        <taxon>Intramacronucleata</taxon>
        <taxon>Oligohymenophorea</taxon>
        <taxon>Peniculida</taxon>
        <taxon>Parameciidae</taxon>
        <taxon>Paramecium</taxon>
    </lineage>
</organism>
<keyword evidence="1" id="KW-0175">Coiled coil</keyword>
<dbReference type="OMA" id="NSNVTHM"/>
<feature type="coiled-coil region" evidence="1">
    <location>
        <begin position="87"/>
        <end position="128"/>
    </location>
</feature>
<proteinExistence type="predicted"/>
<evidence type="ECO:0000313" key="3">
    <source>
        <dbReference type="Proteomes" id="UP000688137"/>
    </source>
</evidence>
<protein>
    <submittedName>
        <fullName evidence="2">Uncharacterized protein</fullName>
    </submittedName>
</protein>
<accession>A0A8S1N6I4</accession>
<gene>
    <name evidence="2" type="ORF">PPRIM_AZ9-3.1.T0740130</name>
</gene>
<dbReference type="EMBL" id="CAJJDM010000077">
    <property type="protein sequence ID" value="CAD8085426.1"/>
    <property type="molecule type" value="Genomic_DNA"/>
</dbReference>
<sequence>MNQQDQDSLLEISQSDHLTNMLISNNLTDIFLNDYYSKFKNSQNIVEPSMTMSRVSQLDKISEDNSNITYMKVIHASERLIIELQKNQLLENKLFQQTKLIQDLQEQIDSKELQLQESIRLCEQLQSQLENQIKINKLQSNQILELKFVINSLSQKLNLTDLKQDTLQSSMECLSVRPSSQPRGKKTYNNNHSYTSSRAYFQKILTEDTQNISNDKIMRDKALLFLNTKQKDTKQNEQNIIKKQKYYRSSSNFWSSVTTSPNPSKCNHTQNSISTNKLQTSDKKIENTLTLLKAIKIQCNQFSSHKKLY</sequence>
<reference evidence="2" key="1">
    <citation type="submission" date="2021-01" db="EMBL/GenBank/DDBJ databases">
        <authorList>
            <consortium name="Genoscope - CEA"/>
            <person name="William W."/>
        </authorList>
    </citation>
    <scope>NUCLEOTIDE SEQUENCE</scope>
</reference>
<name>A0A8S1N6I4_PARPR</name>
<dbReference type="AlphaFoldDB" id="A0A8S1N6I4"/>
<evidence type="ECO:0000256" key="1">
    <source>
        <dbReference type="SAM" id="Coils"/>
    </source>
</evidence>
<keyword evidence="3" id="KW-1185">Reference proteome</keyword>
<dbReference type="Proteomes" id="UP000688137">
    <property type="component" value="Unassembled WGS sequence"/>
</dbReference>
<comment type="caution">
    <text evidence="2">The sequence shown here is derived from an EMBL/GenBank/DDBJ whole genome shotgun (WGS) entry which is preliminary data.</text>
</comment>